<feature type="compositionally biased region" description="Basic and acidic residues" evidence="1">
    <location>
        <begin position="7"/>
        <end position="17"/>
    </location>
</feature>
<feature type="compositionally biased region" description="Low complexity" evidence="1">
    <location>
        <begin position="105"/>
        <end position="119"/>
    </location>
</feature>
<protein>
    <recommendedName>
        <fullName evidence="4">Tetratricopeptide repeat-containing protein</fullName>
    </recommendedName>
</protein>
<evidence type="ECO:0000313" key="2">
    <source>
        <dbReference type="EMBL" id="KAF9584689.1"/>
    </source>
</evidence>
<name>A0A9P6G092_9FUNG</name>
<evidence type="ECO:0000313" key="3">
    <source>
        <dbReference type="Proteomes" id="UP000780801"/>
    </source>
</evidence>
<proteinExistence type="predicted"/>
<comment type="caution">
    <text evidence="2">The sequence shown here is derived from an EMBL/GenBank/DDBJ whole genome shotgun (WGS) entry which is preliminary data.</text>
</comment>
<dbReference type="EMBL" id="JAABOA010000352">
    <property type="protein sequence ID" value="KAF9584689.1"/>
    <property type="molecule type" value="Genomic_DNA"/>
</dbReference>
<dbReference type="PANTHER" id="PTHR31859">
    <property type="entry name" value="TETRATRICOPEPTIDE REPEAT PROTEIN 39 FAMILY MEMBER"/>
    <property type="match status" value="1"/>
</dbReference>
<dbReference type="SUPFAM" id="SSF48452">
    <property type="entry name" value="TPR-like"/>
    <property type="match status" value="1"/>
</dbReference>
<dbReference type="InterPro" id="IPR011990">
    <property type="entry name" value="TPR-like_helical_dom_sf"/>
</dbReference>
<dbReference type="GO" id="GO:0005741">
    <property type="term" value="C:mitochondrial outer membrane"/>
    <property type="evidence" value="ECO:0007669"/>
    <property type="project" value="TreeGrafter"/>
</dbReference>
<feature type="compositionally biased region" description="Basic and acidic residues" evidence="1">
    <location>
        <begin position="120"/>
        <end position="135"/>
    </location>
</feature>
<dbReference type="Pfam" id="PF10300">
    <property type="entry name" value="Iml2-TPR_39"/>
    <property type="match status" value="2"/>
</dbReference>
<feature type="region of interest" description="Disordered" evidence="1">
    <location>
        <begin position="1"/>
        <end position="41"/>
    </location>
</feature>
<accession>A0A9P6G092</accession>
<dbReference type="Proteomes" id="UP000780801">
    <property type="component" value="Unassembled WGS sequence"/>
</dbReference>
<feature type="compositionally biased region" description="Basic residues" evidence="1">
    <location>
        <begin position="24"/>
        <end position="41"/>
    </location>
</feature>
<reference evidence="2" key="1">
    <citation type="journal article" date="2020" name="Fungal Divers.">
        <title>Resolving the Mortierellaceae phylogeny through synthesis of multi-gene phylogenetics and phylogenomics.</title>
        <authorList>
            <person name="Vandepol N."/>
            <person name="Liber J."/>
            <person name="Desiro A."/>
            <person name="Na H."/>
            <person name="Kennedy M."/>
            <person name="Barry K."/>
            <person name="Grigoriev I.V."/>
            <person name="Miller A.N."/>
            <person name="O'Donnell K."/>
            <person name="Stajich J.E."/>
            <person name="Bonito G."/>
        </authorList>
    </citation>
    <scope>NUCLEOTIDE SEQUENCE</scope>
    <source>
        <strain evidence="2">KOD1015</strain>
    </source>
</reference>
<dbReference type="GO" id="GO:0005829">
    <property type="term" value="C:cytosol"/>
    <property type="evidence" value="ECO:0007669"/>
    <property type="project" value="TreeGrafter"/>
</dbReference>
<keyword evidence="3" id="KW-1185">Reference proteome</keyword>
<evidence type="ECO:0008006" key="4">
    <source>
        <dbReference type="Google" id="ProtNLM"/>
    </source>
</evidence>
<feature type="compositionally biased region" description="Low complexity" evidence="1">
    <location>
        <begin position="171"/>
        <end position="189"/>
    </location>
</feature>
<dbReference type="OrthoDB" id="43460at2759"/>
<feature type="compositionally biased region" description="Basic and acidic residues" evidence="1">
    <location>
        <begin position="144"/>
        <end position="158"/>
    </location>
</feature>
<dbReference type="PANTHER" id="PTHR31859:SF1">
    <property type="entry name" value="TETRATRICOPEPTIDE REPEAT PROTEIN 39C"/>
    <property type="match status" value="1"/>
</dbReference>
<dbReference type="InterPro" id="IPR019412">
    <property type="entry name" value="IML2/TPR_39"/>
</dbReference>
<dbReference type="GO" id="GO:0005634">
    <property type="term" value="C:nucleus"/>
    <property type="evidence" value="ECO:0007669"/>
    <property type="project" value="TreeGrafter"/>
</dbReference>
<feature type="region of interest" description="Disordered" evidence="1">
    <location>
        <begin position="93"/>
        <end position="198"/>
    </location>
</feature>
<sequence length="830" mass="93176">MPPSVTAEKDEELRRGDFPAYNASRRRQPPPKLKKPVPHYRHLVRWNKNHVPESIEERQMNQDLNILRHALDLFLNSRMAESEEILARGPVLVNGKDDGEKQGHAAQGSTSSTSSAASQKAKEALARLREQKEGSSDLQQLPNDFKESLTLDKTKEDAASTTSSGRSQKEGPSAPSSASSASSSKGSSSNKKDDKGPSSMYYDLGKAIIQGLRALVTFDPEQIELGMKAFERAIKTADKQRKGTMIGLGSVKAVGSFVVGTIGAGSFRGMNRVQKHAELIYAEATILRSLLSVLYHLDVWMVIEECINLRHAFTIIQGLKSFMDSVESELRAGKSIDHHQIDEHLVSGVTLSYSLYNIIISFMPDIIVKMLQFIGFPSDRDWGMAMLAACGDWDPMASPETPQEHAERLASSANDGVRRQFCDMVPVIFQVIVGSFIPLNHVDLNYAQMINDYNLELYPDSPFFLFLKGRHLQVTSKLDEAITTYNSAEVHEPSWLQLNHIFVFESMMIAMMKGDHDSACEKSRQLLKESRWSKCAFRYLVAITGYERGDSSEKKKIGTLMGKVEDGMQKVAGMNLFFETFCARKSKRYLKEGRLLLPNYDFMLLWNTFDMMPPKVLLMALDNISAEVRRLQELLPRKLLERENEPLAAKDQTIEASTGGVLSGLWSSKNPLQKDSKVADYENFYDDYCLAFFLQGLVAYHIAFFPEDAFNSKMCELALESFQTVFRYAPLINDDTYTYYFSHYYKAKIWIHQGRLDEAQARFKYLLGLTNTNLMGLPALVGGKGKNSLELFVLMRVHSGLIEIETTRAAAGDSDSAQSIRSGSIRSAKN</sequence>
<organism evidence="2 3">
    <name type="scientific">Lunasporangiospora selenospora</name>
    <dbReference type="NCBI Taxonomy" id="979761"/>
    <lineage>
        <taxon>Eukaryota</taxon>
        <taxon>Fungi</taxon>
        <taxon>Fungi incertae sedis</taxon>
        <taxon>Mucoromycota</taxon>
        <taxon>Mortierellomycotina</taxon>
        <taxon>Mortierellomycetes</taxon>
        <taxon>Mortierellales</taxon>
        <taxon>Mortierellaceae</taxon>
        <taxon>Lunasporangiospora</taxon>
    </lineage>
</organism>
<gene>
    <name evidence="2" type="ORF">BGW38_005566</name>
</gene>
<dbReference type="AlphaFoldDB" id="A0A9P6G092"/>
<evidence type="ECO:0000256" key="1">
    <source>
        <dbReference type="SAM" id="MobiDB-lite"/>
    </source>
</evidence>